<feature type="transmembrane region" description="Helical" evidence="12">
    <location>
        <begin position="171"/>
        <end position="190"/>
    </location>
</feature>
<evidence type="ECO:0000256" key="4">
    <source>
        <dbReference type="ARBA" id="ARBA00022448"/>
    </source>
</evidence>
<dbReference type="GeneID" id="55967694"/>
<dbReference type="NCBIfam" id="TIGR00879">
    <property type="entry name" value="SP"/>
    <property type="match status" value="1"/>
</dbReference>
<evidence type="ECO:0000256" key="3">
    <source>
        <dbReference type="ARBA" id="ARBA00010992"/>
    </source>
</evidence>
<dbReference type="InterPro" id="IPR011032">
    <property type="entry name" value="GroES-like_sf"/>
</dbReference>
<dbReference type="Gene3D" id="3.90.180.10">
    <property type="entry name" value="Medium-chain alcohol dehydrogenases, catalytic domain"/>
    <property type="match status" value="1"/>
</dbReference>
<dbReference type="GO" id="GO:0005351">
    <property type="term" value="F:carbohydrate:proton symporter activity"/>
    <property type="evidence" value="ECO:0007669"/>
    <property type="project" value="TreeGrafter"/>
</dbReference>
<gene>
    <name evidence="14" type="ORF">GMORB2_1464</name>
</gene>
<keyword evidence="4" id="KW-0813">Transport</keyword>
<evidence type="ECO:0000256" key="7">
    <source>
        <dbReference type="ARBA" id="ARBA00023002"/>
    </source>
</evidence>
<dbReference type="CDD" id="cd05288">
    <property type="entry name" value="PGDH"/>
    <property type="match status" value="1"/>
</dbReference>
<accession>A0A9P4Z025</accession>
<dbReference type="FunFam" id="3.40.50.720:FF:000121">
    <property type="entry name" value="Prostaglandin reductase 2"/>
    <property type="match status" value="1"/>
</dbReference>
<dbReference type="Proteomes" id="UP000749293">
    <property type="component" value="Unassembled WGS sequence"/>
</dbReference>
<comment type="subcellular location">
    <subcellularLocation>
        <location evidence="1">Membrane</location>
        <topology evidence="1">Multi-pass membrane protein</topology>
    </subcellularLocation>
</comment>
<dbReference type="SUPFAM" id="SSF103473">
    <property type="entry name" value="MFS general substrate transporter"/>
    <property type="match status" value="1"/>
</dbReference>
<dbReference type="Gene3D" id="1.20.1250.20">
    <property type="entry name" value="MFS general substrate transporter like domains"/>
    <property type="match status" value="1"/>
</dbReference>
<dbReference type="Pfam" id="PF00107">
    <property type="entry name" value="ADH_zinc_N"/>
    <property type="match status" value="1"/>
</dbReference>
<dbReference type="InterPro" id="IPR013149">
    <property type="entry name" value="ADH-like_C"/>
</dbReference>
<dbReference type="InterPro" id="IPR036291">
    <property type="entry name" value="NAD(P)-bd_dom_sf"/>
</dbReference>
<protein>
    <recommendedName>
        <fullName evidence="10">Dehydrogenase FUB6</fullName>
    </recommendedName>
    <alternativeName>
        <fullName evidence="11">Fusaric acid biosynthesis protein 6</fullName>
    </alternativeName>
</protein>
<keyword evidence="9" id="KW-0325">Glycoprotein</keyword>
<dbReference type="InterPro" id="IPR020843">
    <property type="entry name" value="ER"/>
</dbReference>
<evidence type="ECO:0000256" key="10">
    <source>
        <dbReference type="ARBA" id="ARBA00069006"/>
    </source>
</evidence>
<dbReference type="PANTHER" id="PTHR48022">
    <property type="entry name" value="PLASTIDIC GLUCOSE TRANSPORTER 4"/>
    <property type="match status" value="1"/>
</dbReference>
<dbReference type="PROSITE" id="PS00217">
    <property type="entry name" value="SUGAR_TRANSPORT_2"/>
    <property type="match status" value="1"/>
</dbReference>
<evidence type="ECO:0000256" key="5">
    <source>
        <dbReference type="ARBA" id="ARBA00022692"/>
    </source>
</evidence>
<dbReference type="InterPro" id="IPR020846">
    <property type="entry name" value="MFS_dom"/>
</dbReference>
<feature type="transmembrane region" description="Helical" evidence="12">
    <location>
        <begin position="52"/>
        <end position="71"/>
    </location>
</feature>
<evidence type="ECO:0000256" key="8">
    <source>
        <dbReference type="ARBA" id="ARBA00023136"/>
    </source>
</evidence>
<dbReference type="PROSITE" id="PS50850">
    <property type="entry name" value="MFS"/>
    <property type="match status" value="1"/>
</dbReference>
<dbReference type="OrthoDB" id="4142200at2759"/>
<keyword evidence="15" id="KW-1185">Reference proteome</keyword>
<dbReference type="PROSITE" id="PS00216">
    <property type="entry name" value="SUGAR_TRANSPORT_1"/>
    <property type="match status" value="2"/>
</dbReference>
<feature type="transmembrane region" description="Helical" evidence="12">
    <location>
        <begin position="406"/>
        <end position="425"/>
    </location>
</feature>
<dbReference type="GO" id="GO:0016020">
    <property type="term" value="C:membrane"/>
    <property type="evidence" value="ECO:0007669"/>
    <property type="project" value="UniProtKB-SubCell"/>
</dbReference>
<feature type="transmembrane region" description="Helical" evidence="12">
    <location>
        <begin position="78"/>
        <end position="97"/>
    </location>
</feature>
<sequence>MYRIWNIYVLAAFGTIGGMLFGFEISSMSAWIVSPQYLDYFNSPGGTDQGGITASMSAGSFMGALVAGYLADRLGRKGAIQIASIIWIVGAILQCSAQNRGHLVVGRIVGGLAIGITSSQVLVYLAELAPSKNRGAIVGIQQWSIEWGILIMYLISYGCSVSIPHPSAFRIAWGLQAVPGIVLFFALFFFPESPRWLANHDRWEEAHEILANLHANGDLNDAVVIAELEEVREAVKIAAESKDIGYLGLFAPGVWKRTLVGVSVQVWQQLLGGNVMLYYLTYIFSMAGMTGNIALKSSIIQYVIFLVTTGCVLPVIDRIGRRWLLLVGALICGVLHFTTGAVMAVHGHHVDSVDGNEILKWSISGAPAKAVIALAYIFVGVYGLTWAPGAWIYAAEVFPLKYRAKGVGLAAAGNWIFNLALAFFVPPAFTNIQWKTYMIFGTFCIAMTGHIFFTYPETVQKSLEEIDTIFDENIPAWHTTTQATFEQKVAEVQATGGLKEKASIFHKEEGQEKNKTMSRDNLSIRLAERPTEEIIPGTTFVTKTTPAPSPSDLKEGEILVELLYLSLDPSLRAQLNDRRSYVPPVQIGAVMTGISVSRVLATKSKLAAVGHFVVASAGWQQYAILKDGTFEPQALYPGVTKPEEMLSVHGLTGMTAWYGMTQIGDPKPGETVVVSAAAGATGSFAGQIAKIKGARVIGLAGSDDKCKWLTEELGFDVALNYKAADFKQKFDEATKNFIDVYFDNVGGEILDMCLLRAKEHARFVACGAISQYNSSKPVGIRALSQVVTMRIRMQGFIVFDHRDRFAEARAELNKWLADGSLKKSETIVRGGLAKAEQALVDLYHGINTGKLMVEVKDPNETPAKLIIPSGRNAIFCVYLECSY</sequence>
<feature type="transmembrane region" description="Helical" evidence="12">
    <location>
        <begin position="275"/>
        <end position="293"/>
    </location>
</feature>
<evidence type="ECO:0000256" key="12">
    <source>
        <dbReference type="SAM" id="Phobius"/>
    </source>
</evidence>
<feature type="transmembrane region" description="Helical" evidence="12">
    <location>
        <begin position="370"/>
        <end position="394"/>
    </location>
</feature>
<keyword evidence="7" id="KW-0560">Oxidoreductase</keyword>
<dbReference type="SUPFAM" id="SSF51735">
    <property type="entry name" value="NAD(P)-binding Rossmann-fold domains"/>
    <property type="match status" value="1"/>
</dbReference>
<proteinExistence type="inferred from homology"/>
<evidence type="ECO:0000313" key="15">
    <source>
        <dbReference type="Proteomes" id="UP000749293"/>
    </source>
</evidence>
<dbReference type="FunFam" id="1.20.1250.20:FF:000026">
    <property type="entry name" value="MFS quinate transporter QutD"/>
    <property type="match status" value="1"/>
</dbReference>
<keyword evidence="8 12" id="KW-0472">Membrane</keyword>
<feature type="transmembrane region" description="Helical" evidence="12">
    <location>
        <begin position="103"/>
        <end position="126"/>
    </location>
</feature>
<dbReference type="GO" id="GO:0016491">
    <property type="term" value="F:oxidoreductase activity"/>
    <property type="evidence" value="ECO:0007669"/>
    <property type="project" value="UniProtKB-KW"/>
</dbReference>
<dbReference type="PRINTS" id="PR00171">
    <property type="entry name" value="SUGRTRNSPORT"/>
</dbReference>
<dbReference type="InterPro" id="IPR003663">
    <property type="entry name" value="Sugar/inositol_transpt"/>
</dbReference>
<feature type="transmembrane region" description="Helical" evidence="12">
    <location>
        <begin position="323"/>
        <end position="345"/>
    </location>
</feature>
<evidence type="ECO:0000256" key="9">
    <source>
        <dbReference type="ARBA" id="ARBA00023180"/>
    </source>
</evidence>
<dbReference type="AlphaFoldDB" id="A0A9P4Z025"/>
<dbReference type="InterPro" id="IPR005828">
    <property type="entry name" value="MFS_sugar_transport-like"/>
</dbReference>
<dbReference type="InterPro" id="IPR036259">
    <property type="entry name" value="MFS_trans_sf"/>
</dbReference>
<evidence type="ECO:0000256" key="6">
    <source>
        <dbReference type="ARBA" id="ARBA00022989"/>
    </source>
</evidence>
<dbReference type="Pfam" id="PF16884">
    <property type="entry name" value="ADH_N_2"/>
    <property type="match status" value="1"/>
</dbReference>
<evidence type="ECO:0000256" key="2">
    <source>
        <dbReference type="ARBA" id="ARBA00004685"/>
    </source>
</evidence>
<keyword evidence="5 12" id="KW-0812">Transmembrane</keyword>
<comment type="similarity">
    <text evidence="3">Belongs to the major facilitator superfamily. Sugar transporter (TC 2.A.1.1) family.</text>
</comment>
<comment type="pathway">
    <text evidence="2">Mycotoxin biosynthesis.</text>
</comment>
<evidence type="ECO:0000313" key="14">
    <source>
        <dbReference type="EMBL" id="KAF4126218.1"/>
    </source>
</evidence>
<dbReference type="PANTHER" id="PTHR48022:SF54">
    <property type="entry name" value="GLUCOSE TRANSPORTER, PUTATIVE (AFU_ORTHOLOGUE AFUA_8G00890)-RELATED"/>
    <property type="match status" value="1"/>
</dbReference>
<comment type="caution">
    <text evidence="14">The sequence shown here is derived from an EMBL/GenBank/DDBJ whole genome shotgun (WGS) entry which is preliminary data.</text>
</comment>
<organism evidence="14 15">
    <name type="scientific">Geosmithia morbida</name>
    <dbReference type="NCBI Taxonomy" id="1094350"/>
    <lineage>
        <taxon>Eukaryota</taxon>
        <taxon>Fungi</taxon>
        <taxon>Dikarya</taxon>
        <taxon>Ascomycota</taxon>
        <taxon>Pezizomycotina</taxon>
        <taxon>Sordariomycetes</taxon>
        <taxon>Hypocreomycetidae</taxon>
        <taxon>Hypocreales</taxon>
        <taxon>Bionectriaceae</taxon>
        <taxon>Geosmithia</taxon>
    </lineage>
</organism>
<dbReference type="InterPro" id="IPR005829">
    <property type="entry name" value="Sugar_transporter_CS"/>
</dbReference>
<name>A0A9P4Z025_9HYPO</name>
<dbReference type="SMART" id="SM00829">
    <property type="entry name" value="PKS_ER"/>
    <property type="match status" value="1"/>
</dbReference>
<evidence type="ECO:0000256" key="11">
    <source>
        <dbReference type="ARBA" id="ARBA00083301"/>
    </source>
</evidence>
<dbReference type="Pfam" id="PF00083">
    <property type="entry name" value="Sugar_tr"/>
    <property type="match status" value="1"/>
</dbReference>
<evidence type="ECO:0000256" key="1">
    <source>
        <dbReference type="ARBA" id="ARBA00004141"/>
    </source>
</evidence>
<feature type="transmembrane region" description="Helical" evidence="12">
    <location>
        <begin position="299"/>
        <end position="316"/>
    </location>
</feature>
<feature type="transmembrane region" description="Helical" evidence="12">
    <location>
        <begin position="147"/>
        <end position="165"/>
    </location>
</feature>
<dbReference type="CDD" id="cd17356">
    <property type="entry name" value="MFS_HXT"/>
    <property type="match status" value="1"/>
</dbReference>
<dbReference type="SUPFAM" id="SSF50129">
    <property type="entry name" value="GroES-like"/>
    <property type="match status" value="1"/>
</dbReference>
<evidence type="ECO:0000259" key="13">
    <source>
        <dbReference type="PROSITE" id="PS50850"/>
    </source>
</evidence>
<keyword evidence="6 12" id="KW-1133">Transmembrane helix</keyword>
<reference evidence="14" key="1">
    <citation type="submission" date="2020-03" db="EMBL/GenBank/DDBJ databases">
        <title>Site-based positive gene gene selection in Geosmithia morbida across the United States reveals a broad range of putative effectors and factors for local host and environmental adapation.</title>
        <authorList>
            <person name="Onufrak A."/>
            <person name="Murdoch R.W."/>
            <person name="Gazis R."/>
            <person name="Huff M."/>
            <person name="Staton M."/>
            <person name="Klingeman W."/>
            <person name="Hadziabdic D."/>
        </authorList>
    </citation>
    <scope>NUCLEOTIDE SEQUENCE</scope>
    <source>
        <strain evidence="14">1262</strain>
    </source>
</reference>
<dbReference type="EMBL" id="JAANYQ010000002">
    <property type="protein sequence ID" value="KAF4126218.1"/>
    <property type="molecule type" value="Genomic_DNA"/>
</dbReference>
<feature type="transmembrane region" description="Helical" evidence="12">
    <location>
        <begin position="7"/>
        <end position="32"/>
    </location>
</feature>
<dbReference type="InterPro" id="IPR050360">
    <property type="entry name" value="MFS_Sugar_Transporters"/>
</dbReference>
<dbReference type="RefSeq" id="XP_035324870.1">
    <property type="nucleotide sequence ID" value="XM_035463446.1"/>
</dbReference>
<dbReference type="Gene3D" id="3.40.50.720">
    <property type="entry name" value="NAD(P)-binding Rossmann-like Domain"/>
    <property type="match status" value="1"/>
</dbReference>
<feature type="domain" description="Major facilitator superfamily (MFS) profile" evidence="13">
    <location>
        <begin position="10"/>
        <end position="459"/>
    </location>
</feature>
<dbReference type="InterPro" id="IPR041694">
    <property type="entry name" value="ADH_N_2"/>
</dbReference>